<protein>
    <recommendedName>
        <fullName evidence="5">Peptidase M23 domain-containing protein</fullName>
    </recommendedName>
</protein>
<feature type="signal peptide" evidence="2">
    <location>
        <begin position="1"/>
        <end position="24"/>
    </location>
</feature>
<dbReference type="EMBL" id="PGCI01000837">
    <property type="protein sequence ID" value="PLW13902.1"/>
    <property type="molecule type" value="Genomic_DNA"/>
</dbReference>
<evidence type="ECO:0000313" key="3">
    <source>
        <dbReference type="EMBL" id="PLW13902.1"/>
    </source>
</evidence>
<feature type="region of interest" description="Disordered" evidence="1">
    <location>
        <begin position="145"/>
        <end position="188"/>
    </location>
</feature>
<evidence type="ECO:0000256" key="1">
    <source>
        <dbReference type="SAM" id="MobiDB-lite"/>
    </source>
</evidence>
<name>A0A2N5SKX6_9BASI</name>
<reference evidence="3 4" key="1">
    <citation type="submission" date="2017-11" db="EMBL/GenBank/DDBJ databases">
        <title>De novo assembly and phasing of dikaryotic genomes from two isolates of Puccinia coronata f. sp. avenae, the causal agent of oat crown rust.</title>
        <authorList>
            <person name="Miller M.E."/>
            <person name="Zhang Y."/>
            <person name="Omidvar V."/>
            <person name="Sperschneider J."/>
            <person name="Schwessinger B."/>
            <person name="Raley C."/>
            <person name="Palmer J.M."/>
            <person name="Garnica D."/>
            <person name="Upadhyaya N."/>
            <person name="Rathjen J."/>
            <person name="Taylor J.M."/>
            <person name="Park R.F."/>
            <person name="Dodds P.N."/>
            <person name="Hirsch C.D."/>
            <person name="Kianian S.F."/>
            <person name="Figueroa M."/>
        </authorList>
    </citation>
    <scope>NUCLEOTIDE SEQUENCE [LARGE SCALE GENOMIC DNA]</scope>
    <source>
        <strain evidence="3">12SD80</strain>
    </source>
</reference>
<dbReference type="AlphaFoldDB" id="A0A2N5SKX6"/>
<accession>A0A2N5SKX6</accession>
<proteinExistence type="predicted"/>
<organism evidence="3 4">
    <name type="scientific">Puccinia coronata f. sp. avenae</name>
    <dbReference type="NCBI Taxonomy" id="200324"/>
    <lineage>
        <taxon>Eukaryota</taxon>
        <taxon>Fungi</taxon>
        <taxon>Dikarya</taxon>
        <taxon>Basidiomycota</taxon>
        <taxon>Pucciniomycotina</taxon>
        <taxon>Pucciniomycetes</taxon>
        <taxon>Pucciniales</taxon>
        <taxon>Pucciniaceae</taxon>
        <taxon>Puccinia</taxon>
    </lineage>
</organism>
<evidence type="ECO:0008006" key="5">
    <source>
        <dbReference type="Google" id="ProtNLM"/>
    </source>
</evidence>
<feature type="compositionally biased region" description="Low complexity" evidence="1">
    <location>
        <begin position="167"/>
        <end position="180"/>
    </location>
</feature>
<keyword evidence="2" id="KW-0732">Signal</keyword>
<dbReference type="Proteomes" id="UP000235392">
    <property type="component" value="Unassembled WGS sequence"/>
</dbReference>
<gene>
    <name evidence="3" type="ORF">PCASD_19856</name>
</gene>
<feature type="chain" id="PRO_5014710865" description="Peptidase M23 domain-containing protein" evidence="2">
    <location>
        <begin position="25"/>
        <end position="188"/>
    </location>
</feature>
<evidence type="ECO:0000313" key="4">
    <source>
        <dbReference type="Proteomes" id="UP000235392"/>
    </source>
</evidence>
<evidence type="ECO:0000256" key="2">
    <source>
        <dbReference type="SAM" id="SignalP"/>
    </source>
</evidence>
<comment type="caution">
    <text evidence="3">The sequence shown here is derived from an EMBL/GenBank/DDBJ whole genome shotgun (WGS) entry which is preliminary data.</text>
</comment>
<sequence>MLTTITRIKQSVLLIALLASGLLAKPMVPDRVIRVNQPISPSIGELEVRYPGRDPIYAPDDNLLKTFKHKNTEVFKGVILANHHGTVKIHMYGLSDRSAHFAIWVPGDRTWYQGHVRAGTPVVLDGPTQTHHENVGPQLHFIKFDDGADNAGPSNQRQAVLDDDGGPDSPASSDSTTFSDIQHQLKWK</sequence>